<accession>A0A2S6GYD6</accession>
<keyword evidence="2" id="KW-1185">Reference proteome</keyword>
<evidence type="ECO:0000313" key="1">
    <source>
        <dbReference type="EMBL" id="PPK70180.1"/>
    </source>
</evidence>
<organism evidence="1 2">
    <name type="scientific">Actinokineospora auranticolor</name>
    <dbReference type="NCBI Taxonomy" id="155976"/>
    <lineage>
        <taxon>Bacteria</taxon>
        <taxon>Bacillati</taxon>
        <taxon>Actinomycetota</taxon>
        <taxon>Actinomycetes</taxon>
        <taxon>Pseudonocardiales</taxon>
        <taxon>Pseudonocardiaceae</taxon>
        <taxon>Actinokineospora</taxon>
    </lineage>
</organism>
<name>A0A2S6GYD6_9PSEU</name>
<dbReference type="AlphaFoldDB" id="A0A2S6GYD6"/>
<dbReference type="Proteomes" id="UP000239203">
    <property type="component" value="Unassembled WGS sequence"/>
</dbReference>
<reference evidence="1 2" key="1">
    <citation type="submission" date="2018-02" db="EMBL/GenBank/DDBJ databases">
        <title>Genomic Encyclopedia of Archaeal and Bacterial Type Strains, Phase II (KMG-II): from individual species to whole genera.</title>
        <authorList>
            <person name="Goeker M."/>
        </authorList>
    </citation>
    <scope>NUCLEOTIDE SEQUENCE [LARGE SCALE GENOMIC DNA]</scope>
    <source>
        <strain evidence="1 2">YU 961-1</strain>
    </source>
</reference>
<evidence type="ECO:0000313" key="2">
    <source>
        <dbReference type="Proteomes" id="UP000239203"/>
    </source>
</evidence>
<dbReference type="OrthoDB" id="3680308at2"/>
<sequence>MRALPELLRPALVRAAAGFGVSVGDVEVLGRAAWAHGDAVSVRVVVGSAQEVFLWSGLADAGAVAVPKPLVLDACEWTEGLTFRAELVSRPGGDPVADALALPDSWWRALGSVLSVVASHPTDRVMISQAEIDRAVKYAYGHGARVEVEAWETANGNVRWPHLRQPTPALLDWDHWGQAPAGYDAATLWCDSLAEPELAAVVERNLPTTRTAKLAVLAKALRNDLADKVRRAAAERLLAE</sequence>
<dbReference type="EMBL" id="PTIX01000002">
    <property type="protein sequence ID" value="PPK70180.1"/>
    <property type="molecule type" value="Genomic_DNA"/>
</dbReference>
<proteinExistence type="predicted"/>
<protein>
    <submittedName>
        <fullName evidence="1">Uncharacterized protein</fullName>
    </submittedName>
</protein>
<comment type="caution">
    <text evidence="1">The sequence shown here is derived from an EMBL/GenBank/DDBJ whole genome shotgun (WGS) entry which is preliminary data.</text>
</comment>
<dbReference type="RefSeq" id="WP_146107918.1">
    <property type="nucleotide sequence ID" value="NZ_CP154825.1"/>
</dbReference>
<gene>
    <name evidence="1" type="ORF">CLV40_10290</name>
</gene>